<name>A0A212K2Z0_9FIRM</name>
<sequence length="946" mass="109570">MPMITCPECKCQISDRADFCPHCGLPSKYFAAAETDNLKDAPLVDIPVDYKNLPNLILSFDRDYIVAFGKNNYITSGDKSRMLDSYATCYAMLSNDLIFQYVRSNASKFRVDIQLAASFLRKYVTLARDIDAHNEHYVDERVSDNKEYFDNILKDIDPAIKLDDEQRRAVVTDDDYCLLVAGAGAGKTTTMAAKVKYLVDKQRISPEDIIVISYTNKAIGELKERINKGLQIPAKVCTFHSFAYEIVKRFNDVPPEVNFSAYKIIFEMLEKAVFQNKALMRNLVLFMGYYFDLGADVFEYSSLNEYHLRKAALDYETIKSSLGEYVQKVAHQRSRQTKTITGEYLRSVQEVQIANFLYLNGLDYEYESVYPHEIKGARKKYTPDFCIRQGEHMAYLEHYALSESGYSTIFTPEQIARYKHTISDKRNLHKKYGTTLLETWAFYRDRRSLLEHLEETLEREGFILNPRNLTEVYKKLVETGKDKYVYKLIVFLMKFIEQYKTTGYTQDGFDVLRAKTDNARTLLFLDIAEQVYTYYQDTLRSRNQIDFADMINDAHFYLDEIEKQGIRLQYKYIIIDEFQDIARQRFNLTKRLSEITHAKVVAVGDDWQSIYAFAGSDISLFTRFMELMGSGTELKITHTYRNSQELIDIAGGFVQKNVSQIKKQLISPKHLADPVTIVPFDDSFKPMIALANIVEDTIGKILTEYGSKSSILLIGRYNYDMDKLCNTKLFFELPGNKVRCVKYPQAELTFMTAHSAKGLGYDNVILINMFEGKFGFPCQIEDDPIMKLVTYEDTSMPFAEERRLFYVALTRTKNRVYIASPQQKPSRFLIELIQDYNLPHPENMNMETVDLFSLRCPVCGFPLKYEFNKNYGLQLYLCTNDPEVCDFMTNDRVEPHDIFKCPKCADGYMIVKKNSKNKSVFYGCTNYFNKDDVCKNMIPIKRGEGN</sequence>
<evidence type="ECO:0000256" key="9">
    <source>
        <dbReference type="PROSITE-ProRule" id="PRU00560"/>
    </source>
</evidence>
<evidence type="ECO:0000259" key="10">
    <source>
        <dbReference type="PROSITE" id="PS51198"/>
    </source>
</evidence>
<evidence type="ECO:0000313" key="11">
    <source>
        <dbReference type="EMBL" id="SBW06094.1"/>
    </source>
</evidence>
<dbReference type="GO" id="GO:0043138">
    <property type="term" value="F:3'-5' DNA helicase activity"/>
    <property type="evidence" value="ECO:0007669"/>
    <property type="project" value="UniProtKB-EC"/>
</dbReference>
<proteinExistence type="predicted"/>
<dbReference type="EC" id="5.6.2.4" evidence="7"/>
<evidence type="ECO:0000256" key="1">
    <source>
        <dbReference type="ARBA" id="ARBA00022741"/>
    </source>
</evidence>
<dbReference type="GO" id="GO:0003677">
    <property type="term" value="F:DNA binding"/>
    <property type="evidence" value="ECO:0007669"/>
    <property type="project" value="InterPro"/>
</dbReference>
<dbReference type="GO" id="GO:0005524">
    <property type="term" value="F:ATP binding"/>
    <property type="evidence" value="ECO:0007669"/>
    <property type="project" value="UniProtKB-UniRule"/>
</dbReference>
<evidence type="ECO:0000256" key="7">
    <source>
        <dbReference type="ARBA" id="ARBA00034808"/>
    </source>
</evidence>
<evidence type="ECO:0000256" key="6">
    <source>
        <dbReference type="ARBA" id="ARBA00034617"/>
    </source>
</evidence>
<dbReference type="Pfam" id="PF00580">
    <property type="entry name" value="UvrD-helicase"/>
    <property type="match status" value="2"/>
</dbReference>
<dbReference type="GO" id="GO:0000725">
    <property type="term" value="P:recombinational repair"/>
    <property type="evidence" value="ECO:0007669"/>
    <property type="project" value="TreeGrafter"/>
</dbReference>
<feature type="domain" description="UvrD-like helicase ATP-binding" evidence="10">
    <location>
        <begin position="160"/>
        <end position="643"/>
    </location>
</feature>
<dbReference type="PANTHER" id="PTHR11070:SF63">
    <property type="entry name" value="DNA HELICASE IV"/>
    <property type="match status" value="1"/>
</dbReference>
<comment type="catalytic activity">
    <reaction evidence="8">
        <text>ATP + H2O = ADP + phosphate + H(+)</text>
        <dbReference type="Rhea" id="RHEA:13065"/>
        <dbReference type="ChEBI" id="CHEBI:15377"/>
        <dbReference type="ChEBI" id="CHEBI:15378"/>
        <dbReference type="ChEBI" id="CHEBI:30616"/>
        <dbReference type="ChEBI" id="CHEBI:43474"/>
        <dbReference type="ChEBI" id="CHEBI:456216"/>
        <dbReference type="EC" id="5.6.2.4"/>
    </reaction>
</comment>
<evidence type="ECO:0000256" key="4">
    <source>
        <dbReference type="ARBA" id="ARBA00022840"/>
    </source>
</evidence>
<evidence type="ECO:0000256" key="2">
    <source>
        <dbReference type="ARBA" id="ARBA00022801"/>
    </source>
</evidence>
<evidence type="ECO:0000256" key="5">
    <source>
        <dbReference type="ARBA" id="ARBA00023235"/>
    </source>
</evidence>
<gene>
    <name evidence="11" type="ORF">KL86CLO1_12116</name>
</gene>
<dbReference type="AlphaFoldDB" id="A0A212K2Z0"/>
<evidence type="ECO:0000256" key="8">
    <source>
        <dbReference type="ARBA" id="ARBA00048988"/>
    </source>
</evidence>
<keyword evidence="3 9" id="KW-0347">Helicase</keyword>
<dbReference type="Pfam" id="PF13361">
    <property type="entry name" value="UvrD_C"/>
    <property type="match status" value="1"/>
</dbReference>
<keyword evidence="1 9" id="KW-0547">Nucleotide-binding</keyword>
<dbReference type="GO" id="GO:0016887">
    <property type="term" value="F:ATP hydrolysis activity"/>
    <property type="evidence" value="ECO:0007669"/>
    <property type="project" value="RHEA"/>
</dbReference>
<dbReference type="PROSITE" id="PS51198">
    <property type="entry name" value="UVRD_HELICASE_ATP_BIND"/>
    <property type="match status" value="1"/>
</dbReference>
<dbReference type="Gene3D" id="3.40.91.30">
    <property type="match status" value="1"/>
</dbReference>
<feature type="binding site" evidence="9">
    <location>
        <begin position="181"/>
        <end position="188"/>
    </location>
    <ligand>
        <name>ATP</name>
        <dbReference type="ChEBI" id="CHEBI:30616"/>
    </ligand>
</feature>
<keyword evidence="2 9" id="KW-0378">Hydrolase</keyword>
<comment type="catalytic activity">
    <reaction evidence="6">
        <text>Couples ATP hydrolysis with the unwinding of duplex DNA by translocating in the 3'-5' direction.</text>
        <dbReference type="EC" id="5.6.2.4"/>
    </reaction>
</comment>
<reference evidence="11" key="1">
    <citation type="submission" date="2016-04" db="EMBL/GenBank/DDBJ databases">
        <authorList>
            <person name="Evans L.H."/>
            <person name="Alamgir A."/>
            <person name="Owens N."/>
            <person name="Weber N.D."/>
            <person name="Virtaneva K."/>
            <person name="Barbian K."/>
            <person name="Babar A."/>
            <person name="Rosenke K."/>
        </authorList>
    </citation>
    <scope>NUCLEOTIDE SEQUENCE</scope>
    <source>
        <strain evidence="11">86</strain>
    </source>
</reference>
<dbReference type="PANTHER" id="PTHR11070">
    <property type="entry name" value="UVRD / RECB / PCRA DNA HELICASE FAMILY MEMBER"/>
    <property type="match status" value="1"/>
</dbReference>
<dbReference type="GO" id="GO:0005829">
    <property type="term" value="C:cytosol"/>
    <property type="evidence" value="ECO:0007669"/>
    <property type="project" value="TreeGrafter"/>
</dbReference>
<accession>A0A212K2Z0</accession>
<dbReference type="InterPro" id="IPR027417">
    <property type="entry name" value="P-loop_NTPase"/>
</dbReference>
<dbReference type="InterPro" id="IPR000212">
    <property type="entry name" value="DNA_helicase_UvrD/REP"/>
</dbReference>
<organism evidence="11">
    <name type="scientific">uncultured Eubacteriales bacterium</name>
    <dbReference type="NCBI Taxonomy" id="172733"/>
    <lineage>
        <taxon>Bacteria</taxon>
        <taxon>Bacillati</taxon>
        <taxon>Bacillota</taxon>
        <taxon>Clostridia</taxon>
        <taxon>Eubacteriales</taxon>
        <taxon>environmental samples</taxon>
    </lineage>
</organism>
<protein>
    <recommendedName>
        <fullName evidence="7">DNA 3'-5' helicase</fullName>
        <ecNumber evidence="7">5.6.2.4</ecNumber>
    </recommendedName>
</protein>
<dbReference type="InterPro" id="IPR014016">
    <property type="entry name" value="UvrD-like_ATP-bd"/>
</dbReference>
<dbReference type="Gene3D" id="3.40.50.300">
    <property type="entry name" value="P-loop containing nucleotide triphosphate hydrolases"/>
    <property type="match status" value="3"/>
</dbReference>
<dbReference type="InterPro" id="IPR014017">
    <property type="entry name" value="DNA_helicase_UvrD-like_C"/>
</dbReference>
<dbReference type="SUPFAM" id="SSF52540">
    <property type="entry name" value="P-loop containing nucleoside triphosphate hydrolases"/>
    <property type="match status" value="1"/>
</dbReference>
<dbReference type="EMBL" id="FLUN01000001">
    <property type="protein sequence ID" value="SBW06094.1"/>
    <property type="molecule type" value="Genomic_DNA"/>
</dbReference>
<keyword evidence="4 9" id="KW-0067">ATP-binding</keyword>
<evidence type="ECO:0000256" key="3">
    <source>
        <dbReference type="ARBA" id="ARBA00022806"/>
    </source>
</evidence>
<keyword evidence="5" id="KW-0413">Isomerase</keyword>